<evidence type="ECO:0008006" key="4">
    <source>
        <dbReference type="Google" id="ProtNLM"/>
    </source>
</evidence>
<gene>
    <name evidence="2" type="ORF">OP10G_4013</name>
</gene>
<dbReference type="eggNOG" id="COG4968">
    <property type="taxonomic scope" value="Bacteria"/>
</dbReference>
<evidence type="ECO:0000313" key="2">
    <source>
        <dbReference type="EMBL" id="AIE87381.1"/>
    </source>
</evidence>
<protein>
    <recommendedName>
        <fullName evidence="4">Prepilin-type N-terminal cleavage/methylation domain-containing protein</fullName>
    </recommendedName>
</protein>
<dbReference type="InterPro" id="IPR000983">
    <property type="entry name" value="Bac_GSPG_pilin"/>
</dbReference>
<dbReference type="HOGENOM" id="CLU_041661_1_1_0"/>
<dbReference type="EMBL" id="CP007139">
    <property type="protein sequence ID" value="AIE87381.1"/>
    <property type="molecule type" value="Genomic_DNA"/>
</dbReference>
<dbReference type="RefSeq" id="WP_025228718.1">
    <property type="nucleotide sequence ID" value="NZ_CP007139.1"/>
</dbReference>
<name>A0A068NVA6_FIMGI</name>
<dbReference type="InterPro" id="IPR045584">
    <property type="entry name" value="Pilin-like"/>
</dbReference>
<evidence type="ECO:0000313" key="3">
    <source>
        <dbReference type="Proteomes" id="UP000027982"/>
    </source>
</evidence>
<keyword evidence="3" id="KW-1185">Reference proteome</keyword>
<dbReference type="NCBIfam" id="TIGR02532">
    <property type="entry name" value="IV_pilin_GFxxxE"/>
    <property type="match status" value="1"/>
</dbReference>
<dbReference type="STRING" id="661478.OP10G_4013"/>
<dbReference type="PANTHER" id="PTHR30093">
    <property type="entry name" value="GENERAL SECRETION PATHWAY PROTEIN G"/>
    <property type="match status" value="1"/>
</dbReference>
<dbReference type="AlphaFoldDB" id="A0A068NVA6"/>
<dbReference type="GO" id="GO:0015627">
    <property type="term" value="C:type II protein secretion system complex"/>
    <property type="evidence" value="ECO:0007669"/>
    <property type="project" value="InterPro"/>
</dbReference>
<dbReference type="Proteomes" id="UP000027982">
    <property type="component" value="Chromosome"/>
</dbReference>
<sequence length="286" mass="30284">MRKAFTLIELLVVIAIIAILAAILFPVFAQAKAAAKKTACMSNLKQINLGFQMYLGDSDDTFVPWTTNACNTETPINGGGSFDTGYLYNNRIAPYIKNGVDPATGKLSGVWECPSIKSSTSAITNNYAYNYYSLGGTHNCPQINAGPLNASFAPFNDTQYTKPANATTLGRPAEIYVIADGPQLMRPPAYIDSAGTGAIQNVGVWGSHQIGTGVVAPSAAAGANVTRLPFHTGRKSNVGYADGHVKSITTMNMVSNKVIMENGAWRGALLGGGTPEGNPGWARDWQ</sequence>
<dbReference type="Pfam" id="PF07963">
    <property type="entry name" value="N_methyl"/>
    <property type="match status" value="1"/>
</dbReference>
<dbReference type="OrthoDB" id="3169239at2"/>
<evidence type="ECO:0000256" key="1">
    <source>
        <dbReference type="ARBA" id="ARBA00022481"/>
    </source>
</evidence>
<proteinExistence type="predicted"/>
<dbReference type="PRINTS" id="PR00813">
    <property type="entry name" value="BCTERIALGSPG"/>
</dbReference>
<dbReference type="KEGG" id="fgi:OP10G_4013"/>
<dbReference type="GO" id="GO:0015628">
    <property type="term" value="P:protein secretion by the type II secretion system"/>
    <property type="evidence" value="ECO:0007669"/>
    <property type="project" value="InterPro"/>
</dbReference>
<dbReference type="SUPFAM" id="SSF54523">
    <property type="entry name" value="Pili subunits"/>
    <property type="match status" value="1"/>
</dbReference>
<organism evidence="2 3">
    <name type="scientific">Fimbriimonas ginsengisoli Gsoil 348</name>
    <dbReference type="NCBI Taxonomy" id="661478"/>
    <lineage>
        <taxon>Bacteria</taxon>
        <taxon>Bacillati</taxon>
        <taxon>Armatimonadota</taxon>
        <taxon>Fimbriimonadia</taxon>
        <taxon>Fimbriimonadales</taxon>
        <taxon>Fimbriimonadaceae</taxon>
        <taxon>Fimbriimonas</taxon>
    </lineage>
</organism>
<dbReference type="Gene3D" id="3.30.700.10">
    <property type="entry name" value="Glycoprotein, Type 4 Pilin"/>
    <property type="match status" value="1"/>
</dbReference>
<keyword evidence="1" id="KW-0488">Methylation</keyword>
<accession>A0A068NVA6</accession>
<reference evidence="2 3" key="1">
    <citation type="journal article" date="2014" name="PLoS ONE">
        <title>The first complete genome sequence of the class fimbriimonadia in the phylum armatimonadetes.</title>
        <authorList>
            <person name="Hu Z.Y."/>
            <person name="Wang Y.Z."/>
            <person name="Im W.T."/>
            <person name="Wang S.Y."/>
            <person name="Zhao G.P."/>
            <person name="Zheng H.J."/>
            <person name="Quan Z.X."/>
        </authorList>
    </citation>
    <scope>NUCLEOTIDE SEQUENCE [LARGE SCALE GENOMIC DNA]</scope>
    <source>
        <strain evidence="2">Gsoil 348</strain>
    </source>
</reference>
<dbReference type="InterPro" id="IPR012902">
    <property type="entry name" value="N_methyl_site"/>
</dbReference>